<keyword evidence="18" id="KW-1185">Reference proteome</keyword>
<evidence type="ECO:0000256" key="9">
    <source>
        <dbReference type="ARBA" id="ARBA00022723"/>
    </source>
</evidence>
<feature type="compositionally biased region" description="Basic and acidic residues" evidence="15">
    <location>
        <begin position="29"/>
        <end position="65"/>
    </location>
</feature>
<sequence length="262" mass="26745">MRIGLGRWAAAGLPLTLFALTACGGPEGADAKSPADERRVSSIDESSRDVSGRDSDRLPSRDGDSRGSGVVGESAGPGGEQGPEDGPVATKWPVDDVSGALPRTAPDTGDRGGRRDPVLLTYDAGAADGYTGAIRAAARSWTDRVPEIELRPARQGTQADIRFVATDGWPGAEPQGSVLGKGTVVIGRRALAEGHDGIRVVSHELGHLLGLKDDQPGPCSSVMSGKSPGASCTNSDPNAAEVREVRGNFGAGSRTESAGAVG</sequence>
<organism evidence="17 18">
    <name type="scientific">Streptomyces marispadix</name>
    <dbReference type="NCBI Taxonomy" id="2922868"/>
    <lineage>
        <taxon>Bacteria</taxon>
        <taxon>Bacillati</taxon>
        <taxon>Actinomycetota</taxon>
        <taxon>Actinomycetes</taxon>
        <taxon>Kitasatosporales</taxon>
        <taxon>Streptomycetaceae</taxon>
        <taxon>Streptomyces</taxon>
    </lineage>
</organism>
<dbReference type="EMBL" id="JAKWJU010000002">
    <property type="protein sequence ID" value="MCH6160377.1"/>
    <property type="molecule type" value="Genomic_DNA"/>
</dbReference>
<dbReference type="Proteomes" id="UP001166784">
    <property type="component" value="Unassembled WGS sequence"/>
</dbReference>
<keyword evidence="8" id="KW-0645">Protease</keyword>
<dbReference type="PROSITE" id="PS51257">
    <property type="entry name" value="PROKAR_LIPOPROTEIN"/>
    <property type="match status" value="1"/>
</dbReference>
<accession>A0ABS9SVS3</accession>
<evidence type="ECO:0000256" key="16">
    <source>
        <dbReference type="SAM" id="SignalP"/>
    </source>
</evidence>
<reference evidence="17" key="1">
    <citation type="submission" date="2022-03" db="EMBL/GenBank/DDBJ databases">
        <authorList>
            <person name="Santos J.D.N."/>
            <person name="Kallscheuer N."/>
            <person name="Jogler C."/>
            <person name="Lage O.M."/>
        </authorList>
    </citation>
    <scope>NUCLEOTIDE SEQUENCE</scope>
    <source>
        <strain evidence="17">M600PL45_2</strain>
    </source>
</reference>
<keyword evidence="7" id="KW-0964">Secreted</keyword>
<dbReference type="Pfam" id="PF02031">
    <property type="entry name" value="Peptidase_M7"/>
    <property type="match status" value="1"/>
</dbReference>
<dbReference type="SUPFAM" id="SSF55486">
    <property type="entry name" value="Metalloproteases ('zincins'), catalytic domain"/>
    <property type="match status" value="1"/>
</dbReference>
<keyword evidence="10 17" id="KW-0378">Hydrolase</keyword>
<evidence type="ECO:0000256" key="8">
    <source>
        <dbReference type="ARBA" id="ARBA00022670"/>
    </source>
</evidence>
<evidence type="ECO:0000256" key="2">
    <source>
        <dbReference type="ARBA" id="ARBA00001947"/>
    </source>
</evidence>
<evidence type="ECO:0000256" key="10">
    <source>
        <dbReference type="ARBA" id="ARBA00022801"/>
    </source>
</evidence>
<comment type="caution">
    <text evidence="17">The sequence shown here is derived from an EMBL/GenBank/DDBJ whole genome shotgun (WGS) entry which is preliminary data.</text>
</comment>
<dbReference type="InterPro" id="IPR000013">
    <property type="entry name" value="Peptidase_M7"/>
</dbReference>
<evidence type="ECO:0000256" key="15">
    <source>
        <dbReference type="SAM" id="MobiDB-lite"/>
    </source>
</evidence>
<evidence type="ECO:0000256" key="12">
    <source>
        <dbReference type="ARBA" id="ARBA00023049"/>
    </source>
</evidence>
<dbReference type="InterPro" id="IPR024079">
    <property type="entry name" value="MetalloPept_cat_dom_sf"/>
</dbReference>
<name>A0ABS9SVS3_9ACTN</name>
<evidence type="ECO:0000313" key="18">
    <source>
        <dbReference type="Proteomes" id="UP001166784"/>
    </source>
</evidence>
<dbReference type="RefSeq" id="WP_241058458.1">
    <property type="nucleotide sequence ID" value="NZ_JAKWJU010000002.1"/>
</dbReference>
<keyword evidence="13" id="KW-1015">Disulfide bond</keyword>
<feature type="chain" id="PRO_5047370932" description="Extracellular small neutral protease" evidence="16">
    <location>
        <begin position="25"/>
        <end position="262"/>
    </location>
</feature>
<feature type="region of interest" description="Disordered" evidence="15">
    <location>
        <begin position="23"/>
        <end position="117"/>
    </location>
</feature>
<comment type="cofactor">
    <cofactor evidence="2">
        <name>Zn(2+)</name>
        <dbReference type="ChEBI" id="CHEBI:29105"/>
    </cofactor>
</comment>
<gene>
    <name evidence="17" type="ORF">MMA15_08090</name>
</gene>
<comment type="similarity">
    <text evidence="4">Belongs to the peptidase M7 family.</text>
</comment>
<evidence type="ECO:0000256" key="6">
    <source>
        <dbReference type="ARBA" id="ARBA00019129"/>
    </source>
</evidence>
<comment type="subcellular location">
    <subcellularLocation>
        <location evidence="3">Secreted</location>
    </subcellularLocation>
</comment>
<evidence type="ECO:0000256" key="11">
    <source>
        <dbReference type="ARBA" id="ARBA00022833"/>
    </source>
</evidence>
<proteinExistence type="inferred from homology"/>
<evidence type="ECO:0000256" key="1">
    <source>
        <dbReference type="ARBA" id="ARBA00000612"/>
    </source>
</evidence>
<keyword evidence="11" id="KW-0862">Zinc</keyword>
<keyword evidence="9" id="KW-0479">Metal-binding</keyword>
<evidence type="ECO:0000256" key="14">
    <source>
        <dbReference type="ARBA" id="ARBA00029927"/>
    </source>
</evidence>
<evidence type="ECO:0000256" key="4">
    <source>
        <dbReference type="ARBA" id="ARBA00006571"/>
    </source>
</evidence>
<dbReference type="Gene3D" id="3.40.390.10">
    <property type="entry name" value="Collagenase (Catalytic Domain)"/>
    <property type="match status" value="1"/>
</dbReference>
<protein>
    <recommendedName>
        <fullName evidence="6">Extracellular small neutral protease</fullName>
        <ecNumber evidence="5">3.4.24.77</ecNumber>
    </recommendedName>
    <alternativeName>
        <fullName evidence="14">Snapalysin</fullName>
    </alternativeName>
</protein>
<evidence type="ECO:0000313" key="17">
    <source>
        <dbReference type="EMBL" id="MCH6160377.1"/>
    </source>
</evidence>
<keyword evidence="12 17" id="KW-0482">Metalloprotease</keyword>
<comment type="catalytic activity">
    <reaction evidence="1">
        <text>Hydrolyzes proteins with a preference for Tyr or Phe in the P1' position. Has no action on amino-acid p-nitroanilides.</text>
        <dbReference type="EC" id="3.4.24.77"/>
    </reaction>
</comment>
<reference evidence="17" key="2">
    <citation type="journal article" date="2023" name="Int. J. Syst. Evol. Microbiol.">
        <title>Streptomyces marispadix sp. nov., isolated from marine beach sediment of the Northern Coast of Portugal.</title>
        <authorList>
            <person name="dos Santos J.D.N."/>
            <person name="Vitorino I.R."/>
            <person name="Kallscheuer N."/>
            <person name="Srivastava A."/>
            <person name="Krautwurst S."/>
            <person name="Marz M."/>
            <person name="Jogler C."/>
            <person name="Lobo Da Cunha A."/>
            <person name="Catita J."/>
            <person name="Goncalves H."/>
            <person name="Gonzalez I."/>
            <person name="Reyes F."/>
            <person name="Lage O.M."/>
        </authorList>
    </citation>
    <scope>NUCLEOTIDE SEQUENCE</scope>
    <source>
        <strain evidence="17">M600PL45_2</strain>
    </source>
</reference>
<feature type="signal peptide" evidence="16">
    <location>
        <begin position="1"/>
        <end position="24"/>
    </location>
</feature>
<evidence type="ECO:0000256" key="7">
    <source>
        <dbReference type="ARBA" id="ARBA00022525"/>
    </source>
</evidence>
<feature type="region of interest" description="Disordered" evidence="15">
    <location>
        <begin position="219"/>
        <end position="240"/>
    </location>
</feature>
<dbReference type="PRINTS" id="PR00787">
    <property type="entry name" value="NEUTRALPTASE"/>
</dbReference>
<dbReference type="GO" id="GO:0008237">
    <property type="term" value="F:metallopeptidase activity"/>
    <property type="evidence" value="ECO:0007669"/>
    <property type="project" value="UniProtKB-KW"/>
</dbReference>
<evidence type="ECO:0000256" key="13">
    <source>
        <dbReference type="ARBA" id="ARBA00023157"/>
    </source>
</evidence>
<dbReference type="EC" id="3.4.24.77" evidence="5"/>
<feature type="compositionally biased region" description="Basic and acidic residues" evidence="15">
    <location>
        <begin position="108"/>
        <end position="117"/>
    </location>
</feature>
<evidence type="ECO:0000256" key="5">
    <source>
        <dbReference type="ARBA" id="ARBA00012325"/>
    </source>
</evidence>
<keyword evidence="16" id="KW-0732">Signal</keyword>
<evidence type="ECO:0000256" key="3">
    <source>
        <dbReference type="ARBA" id="ARBA00004613"/>
    </source>
</evidence>